<dbReference type="Gene3D" id="1.10.510.10">
    <property type="entry name" value="Transferase(Phosphotransferase) domain 1"/>
    <property type="match status" value="1"/>
</dbReference>
<protein>
    <recommendedName>
        <fullName evidence="3">Protein kinase domain-containing protein</fullName>
    </recommendedName>
</protein>
<sequence>MLDQIQKDLERLDGGSSAYNCVVNDQVVHSADDSSQMAQRQQTEKPPQSIGIAWYRDMLRALVPLHELEIAHANVRIDDFLCHSEGAIVLYDFTCSRLFGQDNPSATGSPESLGVTGPPQTVSDPTDRFALASVMFEVETGAKGDLTHAISPQNSQPWKAVTRALIW</sequence>
<dbReference type="GeneID" id="59288433"/>
<evidence type="ECO:0000313" key="2">
    <source>
        <dbReference type="Proteomes" id="UP000578531"/>
    </source>
</evidence>
<dbReference type="RefSeq" id="XP_037164524.1">
    <property type="nucleotide sequence ID" value="XM_037308681.1"/>
</dbReference>
<gene>
    <name evidence="1" type="ORF">HO173_006775</name>
</gene>
<evidence type="ECO:0008006" key="3">
    <source>
        <dbReference type="Google" id="ProtNLM"/>
    </source>
</evidence>
<dbReference type="AlphaFoldDB" id="A0A8H6FUX3"/>
<dbReference type="Proteomes" id="UP000578531">
    <property type="component" value="Unassembled WGS sequence"/>
</dbReference>
<dbReference type="InterPro" id="IPR011009">
    <property type="entry name" value="Kinase-like_dom_sf"/>
</dbReference>
<proteinExistence type="predicted"/>
<keyword evidence="2" id="KW-1185">Reference proteome</keyword>
<dbReference type="EMBL" id="JACCJC010000026">
    <property type="protein sequence ID" value="KAF6235146.1"/>
    <property type="molecule type" value="Genomic_DNA"/>
</dbReference>
<accession>A0A8H6FUX3</accession>
<organism evidence="1 2">
    <name type="scientific">Letharia columbiana</name>
    <dbReference type="NCBI Taxonomy" id="112416"/>
    <lineage>
        <taxon>Eukaryota</taxon>
        <taxon>Fungi</taxon>
        <taxon>Dikarya</taxon>
        <taxon>Ascomycota</taxon>
        <taxon>Pezizomycotina</taxon>
        <taxon>Lecanoromycetes</taxon>
        <taxon>OSLEUM clade</taxon>
        <taxon>Lecanoromycetidae</taxon>
        <taxon>Lecanorales</taxon>
        <taxon>Lecanorineae</taxon>
        <taxon>Parmeliaceae</taxon>
        <taxon>Letharia</taxon>
    </lineage>
</organism>
<name>A0A8H6FUX3_9LECA</name>
<evidence type="ECO:0000313" key="1">
    <source>
        <dbReference type="EMBL" id="KAF6235146.1"/>
    </source>
</evidence>
<dbReference type="OrthoDB" id="1668230at2759"/>
<dbReference type="SUPFAM" id="SSF56112">
    <property type="entry name" value="Protein kinase-like (PK-like)"/>
    <property type="match status" value="1"/>
</dbReference>
<comment type="caution">
    <text evidence="1">The sequence shown here is derived from an EMBL/GenBank/DDBJ whole genome shotgun (WGS) entry which is preliminary data.</text>
</comment>
<reference evidence="1 2" key="1">
    <citation type="journal article" date="2020" name="Genomics">
        <title>Complete, high-quality genomes from long-read metagenomic sequencing of two wolf lichen thalli reveals enigmatic genome architecture.</title>
        <authorList>
            <person name="McKenzie S.K."/>
            <person name="Walston R.F."/>
            <person name="Allen J.L."/>
        </authorList>
    </citation>
    <scope>NUCLEOTIDE SEQUENCE [LARGE SCALE GENOMIC DNA]</scope>
    <source>
        <strain evidence="1">WasteWater2</strain>
    </source>
</reference>